<dbReference type="InterPro" id="IPR000014">
    <property type="entry name" value="PAS"/>
</dbReference>
<dbReference type="PROSITE" id="PS50113">
    <property type="entry name" value="PAC"/>
    <property type="match status" value="1"/>
</dbReference>
<dbReference type="Pfam" id="PF08447">
    <property type="entry name" value="PAS_3"/>
    <property type="match status" value="1"/>
</dbReference>
<dbReference type="InterPro" id="IPR000700">
    <property type="entry name" value="PAS-assoc_C"/>
</dbReference>
<dbReference type="Gene3D" id="3.20.20.450">
    <property type="entry name" value="EAL domain"/>
    <property type="match status" value="1"/>
</dbReference>
<dbReference type="InterPro" id="IPR043128">
    <property type="entry name" value="Rev_trsase/Diguanyl_cyclase"/>
</dbReference>
<dbReference type="SMART" id="SM00052">
    <property type="entry name" value="EAL"/>
    <property type="match status" value="1"/>
</dbReference>
<keyword evidence="1" id="KW-1133">Transmembrane helix</keyword>
<feature type="domain" description="PAC" evidence="3">
    <location>
        <begin position="397"/>
        <end position="449"/>
    </location>
</feature>
<dbReference type="InterPro" id="IPR013655">
    <property type="entry name" value="PAS_fold_3"/>
</dbReference>
<dbReference type="OrthoDB" id="8416215at2"/>
<dbReference type="CDD" id="cd01949">
    <property type="entry name" value="GGDEF"/>
    <property type="match status" value="1"/>
</dbReference>
<dbReference type="SUPFAM" id="SSF141868">
    <property type="entry name" value="EAL domain-like"/>
    <property type="match status" value="1"/>
</dbReference>
<dbReference type="Gene3D" id="3.40.190.10">
    <property type="entry name" value="Periplasmic binding protein-like II"/>
    <property type="match status" value="2"/>
</dbReference>
<evidence type="ECO:0000256" key="2">
    <source>
        <dbReference type="SAM" id="SignalP"/>
    </source>
</evidence>
<dbReference type="SUPFAM" id="SSF55073">
    <property type="entry name" value="Nucleotide cyclase"/>
    <property type="match status" value="1"/>
</dbReference>
<sequence>MFKVLQIVMQLVLLSTFSSLSFADNLQTNTLTTDEAKWVLQQGGTLRLGVAYVPPHTMEKDESGRYRGVAMDFLHLLESRIGIHFEPVYFPSYSAVLQAAKNKQIDVVFAVSYTDERANYLSFTQPYTFLANKILVQKTSPRYDSLDQLSGKSVAVIRGTAMNAHLKNNYPDIQLVELKSSRDVVIALAAGNVDAGISVVASAWPHIKAEGISNIEVVGDTHFHYAVSFGSRKDWPILATVLEKGLLQITEAERDQIHRRWLYPDRTDGVSLDLVVRYASITGGIIALCMMLFGMYWIRRLRLEVKHREKVEQALRNSEQRFELAIRGTNDGIWDWDLLSDEIYLAPRVQEILSSYAISSDGLVHKGINHWIDRINASEQEKVQQAIDQHLAFKQPLDIEYRLKNDLNEWIWVRMRGQALWNERNEPIRFCGSIMDITQRKRAEDEVLRLAYFDNLTGIANRERFKISLQGAVNNLNSASQSFALFFIDLDRFKTINDTLGHRIGDQLLRHIAQKLRTLLPPSSVLGRLDGDEFAVLLEQPYDRSDLAALAQEILDAIATPLRIEGNDIHSSASIGISWNTAPSCQVDEVMEHADVALSEVKKTQRGRYCFHTQEMTERVAEANALAQDLEHAQANNELFLVFQPQVSLLTERVIGCEALLRWHHPTRGMVSPAQFIPVAEERGIIHEMGDWVLVQACKQAKRWLDEGVAFGQIGVNVSSLQLLDTGFVERVARVLEESAVPACYIELEITETVLMQDISLAEDAMRALNRLGITFSIDDFGTGYSSLRYLHRLPIERLKLAQEFVRDLSPDEEVAVISAALQLGRNLNIPVIAEGIETLDQFALLRGQGCDEGQGYLFAKPMLPADFKQFVQVSELKGVIPEASAAQLMVS</sequence>
<evidence type="ECO:0000259" key="3">
    <source>
        <dbReference type="PROSITE" id="PS50113"/>
    </source>
</evidence>
<evidence type="ECO:0000313" key="7">
    <source>
        <dbReference type="Proteomes" id="UP000191418"/>
    </source>
</evidence>
<dbReference type="NCBIfam" id="TIGR00254">
    <property type="entry name" value="GGDEF"/>
    <property type="match status" value="1"/>
</dbReference>
<dbReference type="RefSeq" id="WP_159445656.1">
    <property type="nucleotide sequence ID" value="NZ_FUXG01000017.1"/>
</dbReference>
<evidence type="ECO:0008006" key="8">
    <source>
        <dbReference type="Google" id="ProtNLM"/>
    </source>
</evidence>
<dbReference type="InterPro" id="IPR001610">
    <property type="entry name" value="PAC"/>
</dbReference>
<dbReference type="InterPro" id="IPR035965">
    <property type="entry name" value="PAS-like_dom_sf"/>
</dbReference>
<dbReference type="Pfam" id="PF00990">
    <property type="entry name" value="GGDEF"/>
    <property type="match status" value="1"/>
</dbReference>
<dbReference type="Gene3D" id="3.30.70.270">
    <property type="match status" value="1"/>
</dbReference>
<keyword evidence="7" id="KW-1185">Reference proteome</keyword>
<dbReference type="PANTHER" id="PTHR44757:SF2">
    <property type="entry name" value="BIOFILM ARCHITECTURE MAINTENANCE PROTEIN MBAA"/>
    <property type="match status" value="1"/>
</dbReference>
<dbReference type="SUPFAM" id="SSF53850">
    <property type="entry name" value="Periplasmic binding protein-like II"/>
    <property type="match status" value="1"/>
</dbReference>
<dbReference type="InterPro" id="IPR029787">
    <property type="entry name" value="Nucleotide_cyclase"/>
</dbReference>
<keyword evidence="1" id="KW-0812">Transmembrane</keyword>
<comment type="caution">
    <text evidence="6">The sequence shown here is derived from an EMBL/GenBank/DDBJ whole genome shotgun (WGS) entry which is preliminary data.</text>
</comment>
<keyword evidence="1" id="KW-0472">Membrane</keyword>
<dbReference type="InterPro" id="IPR035919">
    <property type="entry name" value="EAL_sf"/>
</dbReference>
<gene>
    <name evidence="6" type="ORF">BTE48_12320</name>
</gene>
<feature type="transmembrane region" description="Helical" evidence="1">
    <location>
        <begin position="278"/>
        <end position="298"/>
    </location>
</feature>
<dbReference type="SMART" id="SM00267">
    <property type="entry name" value="GGDEF"/>
    <property type="match status" value="1"/>
</dbReference>
<dbReference type="AlphaFoldDB" id="A0A1T4RIE2"/>
<evidence type="ECO:0000259" key="4">
    <source>
        <dbReference type="PROSITE" id="PS50883"/>
    </source>
</evidence>
<accession>A0A1T4RIE2</accession>
<dbReference type="PROSITE" id="PS50883">
    <property type="entry name" value="EAL"/>
    <property type="match status" value="1"/>
</dbReference>
<dbReference type="CDD" id="cd00130">
    <property type="entry name" value="PAS"/>
    <property type="match status" value="1"/>
</dbReference>
<dbReference type="InterPro" id="IPR001633">
    <property type="entry name" value="EAL_dom"/>
</dbReference>
<dbReference type="PROSITE" id="PS50887">
    <property type="entry name" value="GGDEF"/>
    <property type="match status" value="1"/>
</dbReference>
<dbReference type="Gene3D" id="3.30.450.20">
    <property type="entry name" value="PAS domain"/>
    <property type="match status" value="1"/>
</dbReference>
<feature type="domain" description="GGDEF" evidence="5">
    <location>
        <begin position="481"/>
        <end position="614"/>
    </location>
</feature>
<dbReference type="InterPro" id="IPR001638">
    <property type="entry name" value="Solute-binding_3/MltF_N"/>
</dbReference>
<dbReference type="Pfam" id="PF00563">
    <property type="entry name" value="EAL"/>
    <property type="match status" value="1"/>
</dbReference>
<dbReference type="SMART" id="SM00086">
    <property type="entry name" value="PAC"/>
    <property type="match status" value="1"/>
</dbReference>
<dbReference type="PANTHER" id="PTHR44757">
    <property type="entry name" value="DIGUANYLATE CYCLASE DGCP"/>
    <property type="match status" value="1"/>
</dbReference>
<dbReference type="InterPro" id="IPR000160">
    <property type="entry name" value="GGDEF_dom"/>
</dbReference>
<dbReference type="EMBL" id="MTSM01000018">
    <property type="protein sequence ID" value="OPX54801.1"/>
    <property type="molecule type" value="Genomic_DNA"/>
</dbReference>
<evidence type="ECO:0000259" key="5">
    <source>
        <dbReference type="PROSITE" id="PS50887"/>
    </source>
</evidence>
<dbReference type="Proteomes" id="UP000191418">
    <property type="component" value="Unassembled WGS sequence"/>
</dbReference>
<dbReference type="SMART" id="SM00062">
    <property type="entry name" value="PBPb"/>
    <property type="match status" value="1"/>
</dbReference>
<dbReference type="CDD" id="cd01007">
    <property type="entry name" value="PBP2_BvgS_HisK_like"/>
    <property type="match status" value="1"/>
</dbReference>
<feature type="domain" description="EAL" evidence="4">
    <location>
        <begin position="623"/>
        <end position="876"/>
    </location>
</feature>
<dbReference type="CDD" id="cd01948">
    <property type="entry name" value="EAL"/>
    <property type="match status" value="1"/>
</dbReference>
<feature type="chain" id="PRO_5012888307" description="Diguanylate cyclase" evidence="2">
    <location>
        <begin position="24"/>
        <end position="892"/>
    </location>
</feature>
<dbReference type="SUPFAM" id="SSF55785">
    <property type="entry name" value="PYP-like sensor domain (PAS domain)"/>
    <property type="match status" value="1"/>
</dbReference>
<evidence type="ECO:0000313" key="6">
    <source>
        <dbReference type="EMBL" id="OPX54801.1"/>
    </source>
</evidence>
<dbReference type="Pfam" id="PF00497">
    <property type="entry name" value="SBP_bac_3"/>
    <property type="match status" value="1"/>
</dbReference>
<feature type="signal peptide" evidence="2">
    <location>
        <begin position="1"/>
        <end position="23"/>
    </location>
</feature>
<evidence type="ECO:0000256" key="1">
    <source>
        <dbReference type="SAM" id="Phobius"/>
    </source>
</evidence>
<organism evidence="6 7">
    <name type="scientific">Oceanospirillum multiglobuliferum</name>
    <dbReference type="NCBI Taxonomy" id="64969"/>
    <lineage>
        <taxon>Bacteria</taxon>
        <taxon>Pseudomonadati</taxon>
        <taxon>Pseudomonadota</taxon>
        <taxon>Gammaproteobacteria</taxon>
        <taxon>Oceanospirillales</taxon>
        <taxon>Oceanospirillaceae</taxon>
        <taxon>Oceanospirillum</taxon>
    </lineage>
</organism>
<proteinExistence type="predicted"/>
<reference evidence="6 7" key="1">
    <citation type="submission" date="2017-01" db="EMBL/GenBank/DDBJ databases">
        <title>Genome Sequencing of a Marine Spirillum, Oceanospirillum multiglobuliferum ATCC 33336, from Japan.</title>
        <authorList>
            <person name="Carney J.G."/>
            <person name="Trachtenberg A.M."/>
            <person name="Rheaume B.A."/>
            <person name="Linnane J.D."/>
            <person name="Pitts N.L."/>
            <person name="Mykles D.L."/>
            <person name="Maclea K.S."/>
        </authorList>
    </citation>
    <scope>NUCLEOTIDE SEQUENCE [LARGE SCALE GENOMIC DNA]</scope>
    <source>
        <strain evidence="6 7">ATCC 33336</strain>
    </source>
</reference>
<protein>
    <recommendedName>
        <fullName evidence="8">Diguanylate cyclase</fullName>
    </recommendedName>
</protein>
<dbReference type="InterPro" id="IPR052155">
    <property type="entry name" value="Biofilm_reg_signaling"/>
</dbReference>
<keyword evidence="2" id="KW-0732">Signal</keyword>
<dbReference type="STRING" id="64969.SAMN02745127_02394"/>
<name>A0A1T4RIE2_9GAMM</name>